<evidence type="ECO:0000256" key="2">
    <source>
        <dbReference type="ARBA" id="ARBA00022448"/>
    </source>
</evidence>
<dbReference type="Proteomes" id="UP000222824">
    <property type="component" value="Unassembled WGS sequence"/>
</dbReference>
<gene>
    <name evidence="7" type="ORF">DJ69_14595</name>
</gene>
<proteinExistence type="inferred from homology"/>
<dbReference type="EMBL" id="NHOA01000138">
    <property type="protein sequence ID" value="PHQ37877.1"/>
    <property type="molecule type" value="Genomic_DNA"/>
</dbReference>
<keyword evidence="4 7" id="KW-0067">ATP-binding</keyword>
<evidence type="ECO:0000256" key="4">
    <source>
        <dbReference type="ARBA" id="ARBA00022840"/>
    </source>
</evidence>
<keyword evidence="3" id="KW-0547">Nucleotide-binding</keyword>
<dbReference type="GO" id="GO:0015833">
    <property type="term" value="P:peptide transport"/>
    <property type="evidence" value="ECO:0007669"/>
    <property type="project" value="InterPro"/>
</dbReference>
<feature type="compositionally biased region" description="Basic and acidic residues" evidence="5">
    <location>
        <begin position="17"/>
        <end position="27"/>
    </location>
</feature>
<comment type="caution">
    <text evidence="7">The sequence shown here is derived from an EMBL/GenBank/DDBJ whole genome shotgun (WGS) entry which is preliminary data.</text>
</comment>
<sequence>MSTDSSDLAETSSSSAGDRRPTHRAMEKSGAPLVSVRNLKKYYPVSGGVFSRSKSNVKAVDRVSFDIFPGETFAIVGESGCGKTTLGKTVARLYEATGGTIKFDERDITDVDGKQLRQLRRDIQVVYQDPSSSLNPRRRIGNIIREPLDVHNVGTKSERRERVADLLEMVDLPVEFRHRHPSALSGGQKQRVAIARAIAVEPKFVVLDEPTSALDVSVQAKVISLLDDLQDELGLTYLLISHDLSLVKNVADRIGVMYLGNFMEVADSRELFENPLNPYTEQLLSAVPVIESHERSLKPSAVEVQGETPDPQNPPSGCPFNPRCHHRFDACDSVEPELVEVEPGHLTRCLHDPGEKRKEVIQAMPKDVAFEDRKGSRQD</sequence>
<dbReference type="CDD" id="cd03257">
    <property type="entry name" value="ABC_NikE_OppD_transporters"/>
    <property type="match status" value="1"/>
</dbReference>
<keyword evidence="2" id="KW-0813">Transport</keyword>
<dbReference type="SMART" id="SM00382">
    <property type="entry name" value="AAA"/>
    <property type="match status" value="1"/>
</dbReference>
<dbReference type="InterPro" id="IPR013563">
    <property type="entry name" value="Oligopep_ABC_C"/>
</dbReference>
<evidence type="ECO:0000256" key="5">
    <source>
        <dbReference type="SAM" id="MobiDB-lite"/>
    </source>
</evidence>
<keyword evidence="8" id="KW-1185">Reference proteome</keyword>
<feature type="domain" description="ABC transporter" evidence="6">
    <location>
        <begin position="34"/>
        <end position="284"/>
    </location>
</feature>
<dbReference type="Gene3D" id="3.40.50.300">
    <property type="entry name" value="P-loop containing nucleotide triphosphate hydrolases"/>
    <property type="match status" value="1"/>
</dbReference>
<evidence type="ECO:0000259" key="6">
    <source>
        <dbReference type="PROSITE" id="PS50893"/>
    </source>
</evidence>
<evidence type="ECO:0000256" key="3">
    <source>
        <dbReference type="ARBA" id="ARBA00022741"/>
    </source>
</evidence>
<dbReference type="InterPro" id="IPR003439">
    <property type="entry name" value="ABC_transporter-like_ATP-bd"/>
</dbReference>
<accession>A0A2G1WFU3</accession>
<dbReference type="InterPro" id="IPR003593">
    <property type="entry name" value="AAA+_ATPase"/>
</dbReference>
<dbReference type="NCBIfam" id="TIGR01727">
    <property type="entry name" value="oligo_HPY"/>
    <property type="match status" value="1"/>
</dbReference>
<evidence type="ECO:0000313" key="8">
    <source>
        <dbReference type="Proteomes" id="UP000222824"/>
    </source>
</evidence>
<name>A0A2G1WFU3_9EURY</name>
<dbReference type="OrthoDB" id="18209at2157"/>
<protein>
    <submittedName>
        <fullName evidence="7">Peptide ABC transporter ATP-binding protein</fullName>
    </submittedName>
</protein>
<comment type="similarity">
    <text evidence="1">Belongs to the ABC transporter superfamily.</text>
</comment>
<dbReference type="InterPro" id="IPR017871">
    <property type="entry name" value="ABC_transporter-like_CS"/>
</dbReference>
<feature type="region of interest" description="Disordered" evidence="5">
    <location>
        <begin position="297"/>
        <end position="318"/>
    </location>
</feature>
<dbReference type="GO" id="GO:0016887">
    <property type="term" value="F:ATP hydrolysis activity"/>
    <property type="evidence" value="ECO:0007669"/>
    <property type="project" value="InterPro"/>
</dbReference>
<dbReference type="GO" id="GO:0055085">
    <property type="term" value="P:transmembrane transport"/>
    <property type="evidence" value="ECO:0007669"/>
    <property type="project" value="UniProtKB-ARBA"/>
</dbReference>
<dbReference type="AlphaFoldDB" id="A0A2G1WFU3"/>
<organism evidence="7 8">
    <name type="scientific">Halorubrum persicum</name>
    <dbReference type="NCBI Taxonomy" id="1383844"/>
    <lineage>
        <taxon>Archaea</taxon>
        <taxon>Methanobacteriati</taxon>
        <taxon>Methanobacteriota</taxon>
        <taxon>Stenosarchaea group</taxon>
        <taxon>Halobacteria</taxon>
        <taxon>Halobacteriales</taxon>
        <taxon>Haloferacaceae</taxon>
        <taxon>Halorubrum</taxon>
    </lineage>
</organism>
<dbReference type="PANTHER" id="PTHR43776:SF7">
    <property type="entry name" value="D,D-DIPEPTIDE TRANSPORT ATP-BINDING PROTEIN DDPF-RELATED"/>
    <property type="match status" value="1"/>
</dbReference>
<evidence type="ECO:0000313" key="7">
    <source>
        <dbReference type="EMBL" id="PHQ37877.1"/>
    </source>
</evidence>
<dbReference type="SUPFAM" id="SSF52540">
    <property type="entry name" value="P-loop containing nucleoside triphosphate hydrolases"/>
    <property type="match status" value="1"/>
</dbReference>
<dbReference type="InterPro" id="IPR050319">
    <property type="entry name" value="ABC_transp_ATP-bind"/>
</dbReference>
<dbReference type="PROSITE" id="PS00211">
    <property type="entry name" value="ABC_TRANSPORTER_1"/>
    <property type="match status" value="1"/>
</dbReference>
<dbReference type="InterPro" id="IPR027417">
    <property type="entry name" value="P-loop_NTPase"/>
</dbReference>
<dbReference type="Pfam" id="PF00005">
    <property type="entry name" value="ABC_tran"/>
    <property type="match status" value="1"/>
</dbReference>
<dbReference type="Pfam" id="PF08352">
    <property type="entry name" value="oligo_HPY"/>
    <property type="match status" value="1"/>
</dbReference>
<dbReference type="FunFam" id="3.40.50.300:FF:000016">
    <property type="entry name" value="Oligopeptide ABC transporter ATP-binding component"/>
    <property type="match status" value="1"/>
</dbReference>
<evidence type="ECO:0000256" key="1">
    <source>
        <dbReference type="ARBA" id="ARBA00005417"/>
    </source>
</evidence>
<dbReference type="PROSITE" id="PS50893">
    <property type="entry name" value="ABC_TRANSPORTER_2"/>
    <property type="match status" value="1"/>
</dbReference>
<dbReference type="GO" id="GO:0005524">
    <property type="term" value="F:ATP binding"/>
    <property type="evidence" value="ECO:0007669"/>
    <property type="project" value="UniProtKB-KW"/>
</dbReference>
<feature type="region of interest" description="Disordered" evidence="5">
    <location>
        <begin position="1"/>
        <end position="31"/>
    </location>
</feature>
<reference evidence="7 8" key="1">
    <citation type="journal article" date="2014" name="Front. Microbiol.">
        <title>Population and genomic analysis of the genus Halorubrum.</title>
        <authorList>
            <person name="Fullmer M.S."/>
            <person name="Soucy S.M."/>
            <person name="Swithers K.S."/>
            <person name="Makkay A.M."/>
            <person name="Wheeler R."/>
            <person name="Ventosa A."/>
            <person name="Gogarten J.P."/>
            <person name="Papke R.T."/>
        </authorList>
    </citation>
    <scope>NUCLEOTIDE SEQUENCE [LARGE SCALE GENOMIC DNA]</scope>
    <source>
        <strain evidence="7 8">C49</strain>
    </source>
</reference>
<dbReference type="PANTHER" id="PTHR43776">
    <property type="entry name" value="TRANSPORT ATP-BINDING PROTEIN"/>
    <property type="match status" value="1"/>
</dbReference>
<feature type="compositionally biased region" description="Low complexity" evidence="5">
    <location>
        <begin position="1"/>
        <end position="16"/>
    </location>
</feature>